<keyword evidence="4" id="KW-0349">Heme</keyword>
<evidence type="ECO:0000256" key="11">
    <source>
        <dbReference type="ARBA" id="ARBA00023136"/>
    </source>
</evidence>
<reference evidence="12 13" key="1">
    <citation type="submission" date="2014-06" db="EMBL/GenBank/DDBJ databases">
        <authorList>
            <consortium name="DOE Joint Genome Institute"/>
            <person name="Kuo A."/>
            <person name="Kohler A."/>
            <person name="Nagy L.G."/>
            <person name="Floudas D."/>
            <person name="Copeland A."/>
            <person name="Barry K.W."/>
            <person name="Cichocki N."/>
            <person name="Veneault-Fourrey C."/>
            <person name="LaButti K."/>
            <person name="Lindquist E.A."/>
            <person name="Lipzen A."/>
            <person name="Lundell T."/>
            <person name="Morin E."/>
            <person name="Murat C."/>
            <person name="Sun H."/>
            <person name="Tunlid A."/>
            <person name="Henrissat B."/>
            <person name="Grigoriev I.V."/>
            <person name="Hibbett D.S."/>
            <person name="Martin F."/>
            <person name="Nordberg H.P."/>
            <person name="Cantor M.N."/>
            <person name="Hua S.X."/>
        </authorList>
    </citation>
    <scope>NUCLEOTIDE SEQUENCE [LARGE SCALE GENOMIC DNA]</scope>
    <source>
        <strain evidence="12 13">ATCC 200175</strain>
    </source>
</reference>
<reference evidence="13" key="2">
    <citation type="submission" date="2015-01" db="EMBL/GenBank/DDBJ databases">
        <title>Evolutionary Origins and Diversification of the Mycorrhizal Mutualists.</title>
        <authorList>
            <consortium name="DOE Joint Genome Institute"/>
            <consortium name="Mycorrhizal Genomics Consortium"/>
            <person name="Kohler A."/>
            <person name="Kuo A."/>
            <person name="Nagy L.G."/>
            <person name="Floudas D."/>
            <person name="Copeland A."/>
            <person name="Barry K.W."/>
            <person name="Cichocki N."/>
            <person name="Veneault-Fourrey C."/>
            <person name="LaButti K."/>
            <person name="Lindquist E.A."/>
            <person name="Lipzen A."/>
            <person name="Lundell T."/>
            <person name="Morin E."/>
            <person name="Murat C."/>
            <person name="Riley R."/>
            <person name="Ohm R."/>
            <person name="Sun H."/>
            <person name="Tunlid A."/>
            <person name="Henrissat B."/>
            <person name="Grigoriev I.V."/>
            <person name="Hibbett D.S."/>
            <person name="Martin F."/>
        </authorList>
    </citation>
    <scope>NUCLEOTIDE SEQUENCE [LARGE SCALE GENOMIC DNA]</scope>
    <source>
        <strain evidence="13">ATCC 200175</strain>
    </source>
</reference>
<dbReference type="OrthoDB" id="2789670at2759"/>
<comment type="subcellular location">
    <subcellularLocation>
        <location evidence="2">Membrane</location>
        <topology evidence="2">Single-pass membrane protein</topology>
    </subcellularLocation>
</comment>
<dbReference type="PANTHER" id="PTHR46300:SF2">
    <property type="entry name" value="CYTOCHROME P450 MONOOXYGENASE ALNH-RELATED"/>
    <property type="match status" value="1"/>
</dbReference>
<evidence type="ECO:0000256" key="2">
    <source>
        <dbReference type="ARBA" id="ARBA00004167"/>
    </source>
</evidence>
<dbReference type="EMBL" id="KN819409">
    <property type="protein sequence ID" value="KIJ10318.1"/>
    <property type="molecule type" value="Genomic_DNA"/>
</dbReference>
<evidence type="ECO:0000256" key="10">
    <source>
        <dbReference type="ARBA" id="ARBA00023033"/>
    </source>
</evidence>
<dbReference type="InterPro" id="IPR036396">
    <property type="entry name" value="Cyt_P450_sf"/>
</dbReference>
<name>A0A0C9THS3_PAXIN</name>
<evidence type="ECO:0000256" key="7">
    <source>
        <dbReference type="ARBA" id="ARBA00022989"/>
    </source>
</evidence>
<gene>
    <name evidence="12" type="ORF">PAXINDRAFT_16661</name>
</gene>
<keyword evidence="13" id="KW-1185">Reference proteome</keyword>
<evidence type="ECO:0000256" key="4">
    <source>
        <dbReference type="ARBA" id="ARBA00022617"/>
    </source>
</evidence>
<dbReference type="PANTHER" id="PTHR46300">
    <property type="entry name" value="P450, PUTATIVE (EUROFUNG)-RELATED-RELATED"/>
    <property type="match status" value="1"/>
</dbReference>
<comment type="cofactor">
    <cofactor evidence="1">
        <name>heme</name>
        <dbReference type="ChEBI" id="CHEBI:30413"/>
    </cofactor>
</comment>
<evidence type="ECO:0000256" key="3">
    <source>
        <dbReference type="ARBA" id="ARBA00010617"/>
    </source>
</evidence>
<keyword evidence="9" id="KW-0408">Iron</keyword>
<protein>
    <submittedName>
        <fullName evidence="12">Unplaced genomic scaffold PAXINscaffold_87, whole genome shotgun sequence</fullName>
    </submittedName>
</protein>
<sequence length="113" mass="13162">MARMYKDLVNRKMAVSNISSQHPRFKVYRRLLHAGLNTRVVGSYHEILDDERDILLRNLKSKPNDFMAHLWRAAGGVILKITYGWTVVDNDDYFVPLKEQPFVMSAEIMKPGR</sequence>
<organism evidence="12 13">
    <name type="scientific">Paxillus involutus ATCC 200175</name>
    <dbReference type="NCBI Taxonomy" id="664439"/>
    <lineage>
        <taxon>Eukaryota</taxon>
        <taxon>Fungi</taxon>
        <taxon>Dikarya</taxon>
        <taxon>Basidiomycota</taxon>
        <taxon>Agaricomycotina</taxon>
        <taxon>Agaricomycetes</taxon>
        <taxon>Agaricomycetidae</taxon>
        <taxon>Boletales</taxon>
        <taxon>Paxilineae</taxon>
        <taxon>Paxillaceae</taxon>
        <taxon>Paxillus</taxon>
    </lineage>
</organism>
<dbReference type="Gene3D" id="1.10.630.10">
    <property type="entry name" value="Cytochrome P450"/>
    <property type="match status" value="1"/>
</dbReference>
<keyword evidence="5" id="KW-0812">Transmembrane</keyword>
<dbReference type="GO" id="GO:0020037">
    <property type="term" value="F:heme binding"/>
    <property type="evidence" value="ECO:0007669"/>
    <property type="project" value="InterPro"/>
</dbReference>
<dbReference type="GO" id="GO:0004497">
    <property type="term" value="F:monooxygenase activity"/>
    <property type="evidence" value="ECO:0007669"/>
    <property type="project" value="UniProtKB-KW"/>
</dbReference>
<dbReference type="HOGENOM" id="CLU_2134305_0_0_1"/>
<evidence type="ECO:0000256" key="8">
    <source>
        <dbReference type="ARBA" id="ARBA00023002"/>
    </source>
</evidence>
<dbReference type="GO" id="GO:0005506">
    <property type="term" value="F:iron ion binding"/>
    <property type="evidence" value="ECO:0007669"/>
    <property type="project" value="InterPro"/>
</dbReference>
<keyword evidence="7" id="KW-1133">Transmembrane helix</keyword>
<proteinExistence type="inferred from homology"/>
<dbReference type="InterPro" id="IPR050364">
    <property type="entry name" value="Cytochrome_P450_fung"/>
</dbReference>
<evidence type="ECO:0000256" key="9">
    <source>
        <dbReference type="ARBA" id="ARBA00023004"/>
    </source>
</evidence>
<evidence type="ECO:0000256" key="5">
    <source>
        <dbReference type="ARBA" id="ARBA00022692"/>
    </source>
</evidence>
<keyword evidence="6" id="KW-0479">Metal-binding</keyword>
<evidence type="ECO:0000313" key="12">
    <source>
        <dbReference type="EMBL" id="KIJ10318.1"/>
    </source>
</evidence>
<dbReference type="SUPFAM" id="SSF48264">
    <property type="entry name" value="Cytochrome P450"/>
    <property type="match status" value="1"/>
</dbReference>
<comment type="similarity">
    <text evidence="3">Belongs to the cytochrome P450 family.</text>
</comment>
<dbReference type="GO" id="GO:0016705">
    <property type="term" value="F:oxidoreductase activity, acting on paired donors, with incorporation or reduction of molecular oxygen"/>
    <property type="evidence" value="ECO:0007669"/>
    <property type="project" value="InterPro"/>
</dbReference>
<keyword evidence="10" id="KW-0503">Monooxygenase</keyword>
<evidence type="ECO:0000256" key="1">
    <source>
        <dbReference type="ARBA" id="ARBA00001971"/>
    </source>
</evidence>
<dbReference type="Proteomes" id="UP000053647">
    <property type="component" value="Unassembled WGS sequence"/>
</dbReference>
<keyword evidence="8" id="KW-0560">Oxidoreductase</keyword>
<evidence type="ECO:0000256" key="6">
    <source>
        <dbReference type="ARBA" id="ARBA00022723"/>
    </source>
</evidence>
<dbReference type="AlphaFoldDB" id="A0A0C9THS3"/>
<evidence type="ECO:0000313" key="13">
    <source>
        <dbReference type="Proteomes" id="UP000053647"/>
    </source>
</evidence>
<keyword evidence="11" id="KW-0472">Membrane</keyword>
<accession>A0A0C9THS3</accession>